<organism evidence="2 3">
    <name type="scientific">Pinctada imbricata</name>
    <name type="common">Atlantic pearl-oyster</name>
    <name type="synonym">Pinctada martensii</name>
    <dbReference type="NCBI Taxonomy" id="66713"/>
    <lineage>
        <taxon>Eukaryota</taxon>
        <taxon>Metazoa</taxon>
        <taxon>Spiralia</taxon>
        <taxon>Lophotrochozoa</taxon>
        <taxon>Mollusca</taxon>
        <taxon>Bivalvia</taxon>
        <taxon>Autobranchia</taxon>
        <taxon>Pteriomorphia</taxon>
        <taxon>Pterioida</taxon>
        <taxon>Pterioidea</taxon>
        <taxon>Pteriidae</taxon>
        <taxon>Pinctada</taxon>
    </lineage>
</organism>
<name>A0AA88Y608_PINIB</name>
<dbReference type="PANTHER" id="PTHR47331">
    <property type="entry name" value="PHD-TYPE DOMAIN-CONTAINING PROTEIN"/>
    <property type="match status" value="1"/>
</dbReference>
<evidence type="ECO:0000313" key="2">
    <source>
        <dbReference type="EMBL" id="KAK3096117.1"/>
    </source>
</evidence>
<dbReference type="GO" id="GO:0015074">
    <property type="term" value="P:DNA integration"/>
    <property type="evidence" value="ECO:0007669"/>
    <property type="project" value="InterPro"/>
</dbReference>
<dbReference type="AlphaFoldDB" id="A0AA88Y608"/>
<evidence type="ECO:0000259" key="1">
    <source>
        <dbReference type="PROSITE" id="PS50994"/>
    </source>
</evidence>
<proteinExistence type="predicted"/>
<dbReference type="Proteomes" id="UP001186944">
    <property type="component" value="Unassembled WGS sequence"/>
</dbReference>
<dbReference type="SUPFAM" id="SSF53098">
    <property type="entry name" value="Ribonuclease H-like"/>
    <property type="match status" value="1"/>
</dbReference>
<reference evidence="2" key="1">
    <citation type="submission" date="2019-08" db="EMBL/GenBank/DDBJ databases">
        <title>The improved chromosome-level genome for the pearl oyster Pinctada fucata martensii using PacBio sequencing and Hi-C.</title>
        <authorList>
            <person name="Zheng Z."/>
        </authorList>
    </citation>
    <scope>NUCLEOTIDE SEQUENCE</scope>
    <source>
        <strain evidence="2">ZZ-2019</strain>
        <tissue evidence="2">Adductor muscle</tissue>
    </source>
</reference>
<dbReference type="InterPro" id="IPR012337">
    <property type="entry name" value="RNaseH-like_sf"/>
</dbReference>
<dbReference type="InterPro" id="IPR036397">
    <property type="entry name" value="RNaseH_sf"/>
</dbReference>
<dbReference type="GO" id="GO:0003676">
    <property type="term" value="F:nucleic acid binding"/>
    <property type="evidence" value="ECO:0007669"/>
    <property type="project" value="InterPro"/>
</dbReference>
<gene>
    <name evidence="2" type="ORF">FSP39_023413</name>
</gene>
<sequence>MSELPFDRLQPEPPFTYSGVDFFGPFIVKEGRKEMKRWGVIFTCMASRAVHLETANSLDTSSFINALRRFMSVRGTVRQLRSDRGTNFIGAKRELREAVEEMDDDHLKHYLSDLGCDFLVFKTNVPSASHMGGIWERQIRTVRSTLSSIMQDFGSQLDDETLRTFFSEAMAIVNSRPLSIATLNDPLSVEPLTPNHLIDNEVKGYLATAWEIYEERFILPQKMASCTVFVRSVLVSMEARVSSDASGKAKVADSETESLHRRHCSRKG</sequence>
<dbReference type="Gene3D" id="3.30.420.10">
    <property type="entry name" value="Ribonuclease H-like superfamily/Ribonuclease H"/>
    <property type="match status" value="1"/>
</dbReference>
<dbReference type="InterPro" id="IPR001584">
    <property type="entry name" value="Integrase_cat-core"/>
</dbReference>
<protein>
    <recommendedName>
        <fullName evidence="1">Integrase catalytic domain-containing protein</fullName>
    </recommendedName>
</protein>
<evidence type="ECO:0000313" key="3">
    <source>
        <dbReference type="Proteomes" id="UP001186944"/>
    </source>
</evidence>
<accession>A0AA88Y608</accession>
<keyword evidence="3" id="KW-1185">Reference proteome</keyword>
<comment type="caution">
    <text evidence="2">The sequence shown here is derived from an EMBL/GenBank/DDBJ whole genome shotgun (WGS) entry which is preliminary data.</text>
</comment>
<dbReference type="PANTHER" id="PTHR47331:SF5">
    <property type="entry name" value="RIBONUCLEASE H"/>
    <property type="match status" value="1"/>
</dbReference>
<feature type="domain" description="Integrase catalytic" evidence="1">
    <location>
        <begin position="10"/>
        <end position="202"/>
    </location>
</feature>
<dbReference type="PROSITE" id="PS50994">
    <property type="entry name" value="INTEGRASE"/>
    <property type="match status" value="1"/>
</dbReference>
<dbReference type="EMBL" id="VSWD01000008">
    <property type="protein sequence ID" value="KAK3096117.1"/>
    <property type="molecule type" value="Genomic_DNA"/>
</dbReference>